<evidence type="ECO:0000256" key="2">
    <source>
        <dbReference type="ARBA" id="ARBA00022448"/>
    </source>
</evidence>
<dbReference type="PROSITE" id="PS52016">
    <property type="entry name" value="TONB_DEPENDENT_REC_3"/>
    <property type="match status" value="1"/>
</dbReference>
<protein>
    <submittedName>
        <fullName evidence="13">TonB-dependent receptor plug domain-containing protein</fullName>
    </submittedName>
</protein>
<evidence type="ECO:0000256" key="3">
    <source>
        <dbReference type="ARBA" id="ARBA00022452"/>
    </source>
</evidence>
<dbReference type="SUPFAM" id="SSF56935">
    <property type="entry name" value="Porins"/>
    <property type="match status" value="1"/>
</dbReference>
<evidence type="ECO:0000256" key="9">
    <source>
        <dbReference type="RuleBase" id="RU003357"/>
    </source>
</evidence>
<keyword evidence="4 8" id="KW-0812">Transmembrane</keyword>
<keyword evidence="3 8" id="KW-1134">Transmembrane beta strand</keyword>
<evidence type="ECO:0000256" key="8">
    <source>
        <dbReference type="PROSITE-ProRule" id="PRU01360"/>
    </source>
</evidence>
<evidence type="ECO:0000256" key="1">
    <source>
        <dbReference type="ARBA" id="ARBA00004571"/>
    </source>
</evidence>
<dbReference type="Proteomes" id="UP001596977">
    <property type="component" value="Unassembled WGS sequence"/>
</dbReference>
<feature type="signal peptide" evidence="10">
    <location>
        <begin position="1"/>
        <end position="18"/>
    </location>
</feature>
<evidence type="ECO:0000259" key="11">
    <source>
        <dbReference type="Pfam" id="PF00593"/>
    </source>
</evidence>
<dbReference type="InterPro" id="IPR037066">
    <property type="entry name" value="Plug_dom_sf"/>
</dbReference>
<evidence type="ECO:0000259" key="12">
    <source>
        <dbReference type="Pfam" id="PF07715"/>
    </source>
</evidence>
<gene>
    <name evidence="13" type="ORF">ACFQ1E_09210</name>
</gene>
<dbReference type="Gene3D" id="2.170.130.10">
    <property type="entry name" value="TonB-dependent receptor, plug domain"/>
    <property type="match status" value="1"/>
</dbReference>
<dbReference type="InterPro" id="IPR036942">
    <property type="entry name" value="Beta-barrel_TonB_sf"/>
</dbReference>
<comment type="caution">
    <text evidence="13">The sequence shown here is derived from an EMBL/GenBank/DDBJ whole genome shotgun (WGS) entry which is preliminary data.</text>
</comment>
<feature type="chain" id="PRO_5046793446" evidence="10">
    <location>
        <begin position="19"/>
        <end position="994"/>
    </location>
</feature>
<comment type="similarity">
    <text evidence="8 9">Belongs to the TonB-dependent receptor family.</text>
</comment>
<name>A0ABW3H4Y9_9SPHN</name>
<keyword evidence="6 8" id="KW-0472">Membrane</keyword>
<feature type="domain" description="TonB-dependent receptor plug" evidence="12">
    <location>
        <begin position="54"/>
        <end position="163"/>
    </location>
</feature>
<organism evidence="13 14">
    <name type="scientific">Sphingomonas canadensis</name>
    <dbReference type="NCBI Taxonomy" id="1219257"/>
    <lineage>
        <taxon>Bacteria</taxon>
        <taxon>Pseudomonadati</taxon>
        <taxon>Pseudomonadota</taxon>
        <taxon>Alphaproteobacteria</taxon>
        <taxon>Sphingomonadales</taxon>
        <taxon>Sphingomonadaceae</taxon>
        <taxon>Sphingomonas</taxon>
    </lineage>
</organism>
<dbReference type="EMBL" id="JBHTJG010000003">
    <property type="protein sequence ID" value="MFD0946513.1"/>
    <property type="molecule type" value="Genomic_DNA"/>
</dbReference>
<keyword evidence="13" id="KW-0675">Receptor</keyword>
<evidence type="ECO:0000256" key="5">
    <source>
        <dbReference type="ARBA" id="ARBA00023077"/>
    </source>
</evidence>
<dbReference type="InterPro" id="IPR039426">
    <property type="entry name" value="TonB-dep_rcpt-like"/>
</dbReference>
<dbReference type="InterPro" id="IPR012910">
    <property type="entry name" value="Plug_dom"/>
</dbReference>
<sequence>MISSLLLGGSLFAAPAMAQPLAAQADEPAATDPAEDEGEGIVVTGSRIVRADLETSSPVNVIGAEEIAFRQPNSTEELLRDLPSARPSLGSQVNNGGNGSATVDLRGLGANRTLVILDGRRVTPFGLDGIVNLNVVPVALLERVDVVTGGASSVYGADAVAGVVNFITKRDFSGLALNANYGIAEEGDGARWRADVLMGANLDDGRGNAVLGISYSKRDAVLATSRDVSAVPISSTTGLPSASTLTVPSLFRSLLKSASNPNGLPTNGSGAIYDPSIGMFRAATAADVATTNEGNYMQTPLESINAYASARYEVTDNIEFYASAMFSRNTTQLALNSTGTFSNTYALPLNNPYLTDAARSQLCAAAGISVANCAAAASATGGPSSAGYRTVTIMPSRRFSEYGYRYNTNESTMFQVQGGVRGDITSTLKFDLSAQYGETSQNQLRENWGSNSRVAQALLAYRNASGTPVCQDTSNGCVPLNIFGGLGTITPEMLGFVGLDSLVRRLTTLTVVTGSISGDLFGAASPFASNPIAFAIGAEYRDNTAKATPDMPAQIQGEVLGTGARTPPDFGQYDVKEVFGELIAPLVEDSFIKSATLEAGIRLSDYSTTGSSVTWKVGGALEPVDGFKLRAMYQVAVRSPNIQELYQSPVRALGSLTVDPCAGASPSAPSSLCYATGAPAGSYGSIPATSGQITLSTQGNPNLDVERARTWTVGGVFTPRFLPGFSATVDWFRIRISDLISSVTQDDVLNGCYSTALNPAQTPNAFCALIERNPVTGTLLTDGGAAGVAISSSNLGRMGTAGVDLGLRYNFDLADVFGGDPGNLSFAFNGTWLDYYWTQATPNTITRECSGRYSTGCTLARPTWRWNLRSTYAKGPFALSLMWSHLSAVDFEPIAPAAGTVPLTTPQAGSTAATYNGVLPQFRHVGAYDYFDVNLDFDVSEQFGITLLVENLFDKQPPQLGSSVAGTAHNNGNTMPMLYDAIGRSYTVSARLKF</sequence>
<evidence type="ECO:0000313" key="13">
    <source>
        <dbReference type="EMBL" id="MFD0946513.1"/>
    </source>
</evidence>
<feature type="domain" description="TonB-dependent receptor-like beta-barrel" evidence="11">
    <location>
        <begin position="399"/>
        <end position="952"/>
    </location>
</feature>
<dbReference type="Gene3D" id="2.40.170.20">
    <property type="entry name" value="TonB-dependent receptor, beta-barrel domain"/>
    <property type="match status" value="1"/>
</dbReference>
<proteinExistence type="inferred from homology"/>
<keyword evidence="10" id="KW-0732">Signal</keyword>
<evidence type="ECO:0000256" key="6">
    <source>
        <dbReference type="ARBA" id="ARBA00023136"/>
    </source>
</evidence>
<dbReference type="PANTHER" id="PTHR47234">
    <property type="match status" value="1"/>
</dbReference>
<evidence type="ECO:0000256" key="7">
    <source>
        <dbReference type="ARBA" id="ARBA00023237"/>
    </source>
</evidence>
<keyword evidence="7 8" id="KW-0998">Cell outer membrane</keyword>
<keyword evidence="14" id="KW-1185">Reference proteome</keyword>
<evidence type="ECO:0000256" key="10">
    <source>
        <dbReference type="SAM" id="SignalP"/>
    </source>
</evidence>
<reference evidence="14" key="1">
    <citation type="journal article" date="2019" name="Int. J. Syst. Evol. Microbiol.">
        <title>The Global Catalogue of Microorganisms (GCM) 10K type strain sequencing project: providing services to taxonomists for standard genome sequencing and annotation.</title>
        <authorList>
            <consortium name="The Broad Institute Genomics Platform"/>
            <consortium name="The Broad Institute Genome Sequencing Center for Infectious Disease"/>
            <person name="Wu L."/>
            <person name="Ma J."/>
        </authorList>
    </citation>
    <scope>NUCLEOTIDE SEQUENCE [LARGE SCALE GENOMIC DNA]</scope>
    <source>
        <strain evidence="14">CCUG 62982</strain>
    </source>
</reference>
<evidence type="ECO:0000313" key="14">
    <source>
        <dbReference type="Proteomes" id="UP001596977"/>
    </source>
</evidence>
<evidence type="ECO:0000256" key="4">
    <source>
        <dbReference type="ARBA" id="ARBA00022692"/>
    </source>
</evidence>
<dbReference type="Pfam" id="PF07715">
    <property type="entry name" value="Plug"/>
    <property type="match status" value="1"/>
</dbReference>
<dbReference type="Pfam" id="PF00593">
    <property type="entry name" value="TonB_dep_Rec_b-barrel"/>
    <property type="match status" value="1"/>
</dbReference>
<accession>A0ABW3H4Y9</accession>
<keyword evidence="5 9" id="KW-0798">TonB box</keyword>
<dbReference type="InterPro" id="IPR000531">
    <property type="entry name" value="Beta-barrel_TonB"/>
</dbReference>
<comment type="subcellular location">
    <subcellularLocation>
        <location evidence="1 8">Cell outer membrane</location>
        <topology evidence="1 8">Multi-pass membrane protein</topology>
    </subcellularLocation>
</comment>
<keyword evidence="2 8" id="KW-0813">Transport</keyword>
<dbReference type="PANTHER" id="PTHR47234:SF2">
    <property type="entry name" value="TONB-DEPENDENT RECEPTOR"/>
    <property type="match status" value="1"/>
</dbReference>